<dbReference type="EMBL" id="BAABAL010000004">
    <property type="protein sequence ID" value="GAA3989058.1"/>
    <property type="molecule type" value="Genomic_DNA"/>
</dbReference>
<evidence type="ECO:0000313" key="2">
    <source>
        <dbReference type="Proteomes" id="UP001501747"/>
    </source>
</evidence>
<name>A0ABP7QWE9_9PSEU</name>
<reference evidence="2" key="1">
    <citation type="journal article" date="2019" name="Int. J. Syst. Evol. Microbiol.">
        <title>The Global Catalogue of Microorganisms (GCM) 10K type strain sequencing project: providing services to taxonomists for standard genome sequencing and annotation.</title>
        <authorList>
            <consortium name="The Broad Institute Genomics Platform"/>
            <consortium name="The Broad Institute Genome Sequencing Center for Infectious Disease"/>
            <person name="Wu L."/>
            <person name="Ma J."/>
        </authorList>
    </citation>
    <scope>NUCLEOTIDE SEQUENCE [LARGE SCALE GENOMIC DNA]</scope>
    <source>
        <strain evidence="2">JCM 17342</strain>
    </source>
</reference>
<dbReference type="RefSeq" id="WP_344870763.1">
    <property type="nucleotide sequence ID" value="NZ_BAABAL010000004.1"/>
</dbReference>
<comment type="caution">
    <text evidence="1">The sequence shown here is derived from an EMBL/GenBank/DDBJ whole genome shotgun (WGS) entry which is preliminary data.</text>
</comment>
<sequence length="647" mass="70311">MTLPVPDLDDRRFQDLVDDAKRLVMRRCPEWTDHNVSDPGVTLIETFAYMTEVLLYRLNRLPDRLYVKFLELIGVRLYPPVAARVPVTFWLSAPATTPLIIESGTAVSTLIGGSDEPVVFTTTRDLEIVPCELKSLRTKSAHAEESVDRLASLRLGEQCEVFSARPEPGDQLFVVLTEPAPSCAVRLGMVCVTEGVGVDPARPPLVWEAWDGSEWVECTVTGDDTGGLNRSGTVIVHVPDNHDVGVIEGERGGWLRARVVETESGQPAYSASPVLRGLEVGTVGGTVESVHAKTLHDEVLGEAEGVAGQRFQVGSTPILVDAGDVVLDVASENGWVAWDRVEHFADSGPEDLHYVLDPSGGVVEFGPLLRQRDGSARQYGAVPSPGATVRMARYATGGGRRGNVVRGAVQALTSAIPFVAAVENLVAAQGGVDGETVEQAKARGPQTLRSRDRAVTTEDYELIATAAAPELSRVRCIPDTEHEGGLRLLVVPSVPNPLGRLRFEDLVPRQDTVDKLVRRLEEVRVAGVRVVVEPPLYKGVTVVARLLAMPYSDVDKVRDEAMTTLHQFLNPLSGGPDGTGWPFGRPVHQGEVFAALQRLREVDLVAEVRLFGANPVTGVRGSETQWIELEANSLTFSYEHQIKVERR</sequence>
<evidence type="ECO:0000313" key="1">
    <source>
        <dbReference type="EMBL" id="GAA3989058.1"/>
    </source>
</evidence>
<keyword evidence="2" id="KW-1185">Reference proteome</keyword>
<accession>A0ABP7QWE9</accession>
<dbReference type="NCBIfam" id="TIGR02243">
    <property type="entry name" value="putative baseplate assembly protein"/>
    <property type="match status" value="1"/>
</dbReference>
<protein>
    <submittedName>
        <fullName evidence="1">Baseplate assembly protein</fullName>
    </submittedName>
</protein>
<gene>
    <name evidence="1" type="ORF">GCM10022247_04450</name>
</gene>
<organism evidence="1 2">
    <name type="scientific">Allokutzneria multivorans</name>
    <dbReference type="NCBI Taxonomy" id="1142134"/>
    <lineage>
        <taxon>Bacteria</taxon>
        <taxon>Bacillati</taxon>
        <taxon>Actinomycetota</taxon>
        <taxon>Actinomycetes</taxon>
        <taxon>Pseudonocardiales</taxon>
        <taxon>Pseudonocardiaceae</taxon>
        <taxon>Allokutzneria</taxon>
    </lineage>
</organism>
<dbReference type="InterPro" id="IPR011749">
    <property type="entry name" value="CHP02243"/>
</dbReference>
<dbReference type="Proteomes" id="UP001501747">
    <property type="component" value="Unassembled WGS sequence"/>
</dbReference>
<proteinExistence type="predicted"/>